<dbReference type="InterPro" id="IPR036942">
    <property type="entry name" value="Beta-barrel_TonB_sf"/>
</dbReference>
<dbReference type="InterPro" id="IPR037066">
    <property type="entry name" value="Plug_dom_sf"/>
</dbReference>
<evidence type="ECO:0000313" key="16">
    <source>
        <dbReference type="Proteomes" id="UP000320431"/>
    </source>
</evidence>
<evidence type="ECO:0000256" key="4">
    <source>
        <dbReference type="ARBA" id="ARBA00022692"/>
    </source>
</evidence>
<keyword evidence="9 11" id="KW-0472">Membrane</keyword>
<keyword evidence="7 12" id="KW-0798">TonB box</keyword>
<dbReference type="GO" id="GO:0015420">
    <property type="term" value="F:ABC-type vitamin B12 transporter activity"/>
    <property type="evidence" value="ECO:0007669"/>
    <property type="project" value="InterPro"/>
</dbReference>
<comment type="similarity">
    <text evidence="11 12">Belongs to the TonB-dependent receptor family.</text>
</comment>
<evidence type="ECO:0000256" key="10">
    <source>
        <dbReference type="ARBA" id="ARBA00023237"/>
    </source>
</evidence>
<comment type="caution">
    <text evidence="15">The sequence shown here is derived from an EMBL/GenBank/DDBJ whole genome shotgun (WGS) entry which is preliminary data.</text>
</comment>
<dbReference type="InterPro" id="IPR012910">
    <property type="entry name" value="Plug_dom"/>
</dbReference>
<dbReference type="Pfam" id="PF00593">
    <property type="entry name" value="TonB_dep_Rec_b-barrel"/>
    <property type="match status" value="1"/>
</dbReference>
<evidence type="ECO:0000313" key="15">
    <source>
        <dbReference type="EMBL" id="KAB8191706.1"/>
    </source>
</evidence>
<dbReference type="AlphaFoldDB" id="A0A508AVR8"/>
<keyword evidence="15" id="KW-0675">Receptor</keyword>
<dbReference type="InterPro" id="IPR010101">
    <property type="entry name" value="B12_transptr_BtuB"/>
</dbReference>
<keyword evidence="8" id="KW-0626">Porin</keyword>
<organism evidence="15 16">
    <name type="scientific">Marilutibacter maris</name>
    <dbReference type="NCBI Taxonomy" id="1605891"/>
    <lineage>
        <taxon>Bacteria</taxon>
        <taxon>Pseudomonadati</taxon>
        <taxon>Pseudomonadota</taxon>
        <taxon>Gammaproteobacteria</taxon>
        <taxon>Lysobacterales</taxon>
        <taxon>Lysobacteraceae</taxon>
        <taxon>Marilutibacter</taxon>
    </lineage>
</organism>
<dbReference type="InterPro" id="IPR039426">
    <property type="entry name" value="TonB-dep_rcpt-like"/>
</dbReference>
<evidence type="ECO:0000256" key="1">
    <source>
        <dbReference type="ARBA" id="ARBA00004571"/>
    </source>
</evidence>
<dbReference type="InterPro" id="IPR000531">
    <property type="entry name" value="Beta-barrel_TonB"/>
</dbReference>
<evidence type="ECO:0000259" key="13">
    <source>
        <dbReference type="Pfam" id="PF00593"/>
    </source>
</evidence>
<keyword evidence="5" id="KW-0732">Signal</keyword>
<evidence type="ECO:0000256" key="12">
    <source>
        <dbReference type="RuleBase" id="RU003357"/>
    </source>
</evidence>
<evidence type="ECO:0000256" key="5">
    <source>
        <dbReference type="ARBA" id="ARBA00022729"/>
    </source>
</evidence>
<dbReference type="Gene3D" id="2.40.170.20">
    <property type="entry name" value="TonB-dependent receptor, beta-barrel domain"/>
    <property type="match status" value="1"/>
</dbReference>
<dbReference type="PANTHER" id="PTHR30069:SF53">
    <property type="entry name" value="COLICIN I RECEPTOR-RELATED"/>
    <property type="match status" value="1"/>
</dbReference>
<keyword evidence="10 11" id="KW-0998">Cell outer membrane</keyword>
<dbReference type="SUPFAM" id="SSF56935">
    <property type="entry name" value="Porins"/>
    <property type="match status" value="1"/>
</dbReference>
<protein>
    <submittedName>
        <fullName evidence="15">TonB-dependent vitamin B12 receptor</fullName>
    </submittedName>
</protein>
<evidence type="ECO:0000259" key="14">
    <source>
        <dbReference type="Pfam" id="PF07715"/>
    </source>
</evidence>
<dbReference type="NCBIfam" id="TIGR01779">
    <property type="entry name" value="TonB-B12"/>
    <property type="match status" value="1"/>
</dbReference>
<evidence type="ECO:0000256" key="3">
    <source>
        <dbReference type="ARBA" id="ARBA00022452"/>
    </source>
</evidence>
<dbReference type="PROSITE" id="PS52016">
    <property type="entry name" value="TONB_DEPENDENT_REC_3"/>
    <property type="match status" value="1"/>
</dbReference>
<keyword evidence="3 11" id="KW-1134">Transmembrane beta strand</keyword>
<feature type="domain" description="TonB-dependent receptor plug" evidence="14">
    <location>
        <begin position="71"/>
        <end position="176"/>
    </location>
</feature>
<sequence length="636" mass="68380">MSHAIRAGRRGEGVRVRCCNTVVFRRRALAAACALVFPGALLVSAPALAEGAATDLDGVVVTATRTAQTQDQTLAAVTVIDREQIERLQPPSLPDLLRGRAGISLANNGGPGKSTSLFLRGTESDHVLVLVDGVRIGSATSGSAALQDIPVEQIERIEIVRGPFSSLYGSEALGGVVQIFTRRPRGPFEPSAMLAVGSQDSRRASAGVAGKGGDGWYSVQAAHETTEGINAYRGTRNFDPDRDGYRNSSLSVQGGYRFGERWDGDLRVFRAEGRNEYDGGPASEADTVQQAVGGRLSYSTGPGFKLTASAATSADLSDNYFDGAFSSRFDTRRQLAGLQADIGADGGLLTLGFDWQRDEVEGTTDYATDVRINRGAFAQWQQTFGTQSLQASVRRDDNAQFGGKTTGSVLWGWDITNALRLTASAGTAFKAPTFNELYFPGYGNPALGPESSRSVEIGLRGEHGWGRWSLNAYQTRIDDMIAYDADLGQFGGPNNIDRARIRGLEGVLGTTVAGWELAATATLLDPENDADVSGYRGNVLPRRARRSGRIDLDRGFGALSVGASVTGAGARYDNLANTRRMGGYGLTDLRVGYALSPAWQLRLSLDNVFDKRYETATFYNQPGRQWLLSLRWRPND</sequence>
<dbReference type="GO" id="GO:0015288">
    <property type="term" value="F:porin activity"/>
    <property type="evidence" value="ECO:0007669"/>
    <property type="project" value="UniProtKB-KW"/>
</dbReference>
<keyword evidence="6" id="KW-0406">Ion transport</keyword>
<proteinExistence type="inferred from homology"/>
<dbReference type="GO" id="GO:0006811">
    <property type="term" value="P:monoatomic ion transport"/>
    <property type="evidence" value="ECO:0007669"/>
    <property type="project" value="UniProtKB-KW"/>
</dbReference>
<evidence type="ECO:0000256" key="2">
    <source>
        <dbReference type="ARBA" id="ARBA00022448"/>
    </source>
</evidence>
<evidence type="ECO:0000256" key="8">
    <source>
        <dbReference type="ARBA" id="ARBA00023114"/>
    </source>
</evidence>
<evidence type="ECO:0000256" key="11">
    <source>
        <dbReference type="PROSITE-ProRule" id="PRU01360"/>
    </source>
</evidence>
<comment type="subcellular location">
    <subcellularLocation>
        <location evidence="1 11">Cell outer membrane</location>
        <topology evidence="1 11">Multi-pass membrane protein</topology>
    </subcellularLocation>
</comment>
<dbReference type="Pfam" id="PF07715">
    <property type="entry name" value="Plug"/>
    <property type="match status" value="1"/>
</dbReference>
<reference evidence="15 16" key="1">
    <citation type="submission" date="2019-10" db="EMBL/GenBank/DDBJ databases">
        <title>Lysobacter alkalisoli sp. nov., isolated from saline-alkaline soil.</title>
        <authorList>
            <person name="Sun J.-Q."/>
        </authorList>
    </citation>
    <scope>NUCLEOTIDE SEQUENCE [LARGE SCALE GENOMIC DNA]</scope>
    <source>
        <strain evidence="15 16">KCTC 42381</strain>
    </source>
</reference>
<keyword evidence="2 11" id="KW-0813">Transport</keyword>
<evidence type="ECO:0000256" key="6">
    <source>
        <dbReference type="ARBA" id="ARBA00023065"/>
    </source>
</evidence>
<dbReference type="PANTHER" id="PTHR30069">
    <property type="entry name" value="TONB-DEPENDENT OUTER MEMBRANE RECEPTOR"/>
    <property type="match status" value="1"/>
</dbReference>
<evidence type="ECO:0000256" key="7">
    <source>
        <dbReference type="ARBA" id="ARBA00023077"/>
    </source>
</evidence>
<gene>
    <name evidence="15" type="primary">btuB</name>
    <name evidence="15" type="ORF">FKV24_007760</name>
</gene>
<dbReference type="EMBL" id="VICD02000121">
    <property type="protein sequence ID" value="KAB8191706.1"/>
    <property type="molecule type" value="Genomic_DNA"/>
</dbReference>
<dbReference type="Proteomes" id="UP000320431">
    <property type="component" value="Unassembled WGS sequence"/>
</dbReference>
<feature type="domain" description="TonB-dependent receptor-like beta-barrel" evidence="13">
    <location>
        <begin position="211"/>
        <end position="608"/>
    </location>
</feature>
<keyword evidence="4 11" id="KW-0812">Transmembrane</keyword>
<dbReference type="Gene3D" id="2.170.130.10">
    <property type="entry name" value="TonB-dependent receptor, plug domain"/>
    <property type="match status" value="1"/>
</dbReference>
<dbReference type="CDD" id="cd01347">
    <property type="entry name" value="ligand_gated_channel"/>
    <property type="match status" value="1"/>
</dbReference>
<accession>A0A508AVR8</accession>
<name>A0A508AVR8_9GAMM</name>
<dbReference type="GO" id="GO:0046930">
    <property type="term" value="C:pore complex"/>
    <property type="evidence" value="ECO:0007669"/>
    <property type="project" value="UniProtKB-KW"/>
</dbReference>
<evidence type="ECO:0000256" key="9">
    <source>
        <dbReference type="ARBA" id="ARBA00023136"/>
    </source>
</evidence>
<dbReference type="GO" id="GO:0009279">
    <property type="term" value="C:cell outer membrane"/>
    <property type="evidence" value="ECO:0007669"/>
    <property type="project" value="UniProtKB-SubCell"/>
</dbReference>